<proteinExistence type="predicted"/>
<comment type="caution">
    <text evidence="3">The sequence shown here is derived from an EMBL/GenBank/DDBJ whole genome shotgun (WGS) entry which is preliminary data.</text>
</comment>
<dbReference type="Proteomes" id="UP000318288">
    <property type="component" value="Unassembled WGS sequence"/>
</dbReference>
<evidence type="ECO:0000313" key="3">
    <source>
        <dbReference type="EMBL" id="TWU58522.1"/>
    </source>
</evidence>
<dbReference type="PANTHER" id="PTHR34978">
    <property type="entry name" value="POSSIBLE SENSOR-TRANSDUCER PROTEIN BLAR"/>
    <property type="match status" value="1"/>
</dbReference>
<evidence type="ECO:0000313" key="4">
    <source>
        <dbReference type="Proteomes" id="UP000318288"/>
    </source>
</evidence>
<dbReference type="OrthoDB" id="280643at2"/>
<reference evidence="3 4" key="1">
    <citation type="submission" date="2019-02" db="EMBL/GenBank/DDBJ databases">
        <title>Deep-cultivation of Planctomycetes and their phenomic and genomic characterization uncovers novel biology.</title>
        <authorList>
            <person name="Wiegand S."/>
            <person name="Jogler M."/>
            <person name="Boedeker C."/>
            <person name="Pinto D."/>
            <person name="Vollmers J."/>
            <person name="Rivas-Marin E."/>
            <person name="Kohn T."/>
            <person name="Peeters S.H."/>
            <person name="Heuer A."/>
            <person name="Rast P."/>
            <person name="Oberbeckmann S."/>
            <person name="Bunk B."/>
            <person name="Jeske O."/>
            <person name="Meyerdierks A."/>
            <person name="Storesund J.E."/>
            <person name="Kallscheuer N."/>
            <person name="Luecker S."/>
            <person name="Lage O.M."/>
            <person name="Pohl T."/>
            <person name="Merkel B.J."/>
            <person name="Hornburger P."/>
            <person name="Mueller R.-W."/>
            <person name="Bruemmer F."/>
            <person name="Labrenz M."/>
            <person name="Spormann A.M."/>
            <person name="Op Den Camp H."/>
            <person name="Overmann J."/>
            <person name="Amann R."/>
            <person name="Jetten M.S.M."/>
            <person name="Mascher T."/>
            <person name="Medema M.H."/>
            <person name="Devos D.P."/>
            <person name="Kaster A.-K."/>
            <person name="Ovreas L."/>
            <person name="Rohde M."/>
            <person name="Galperin M.Y."/>
            <person name="Jogler C."/>
        </authorList>
    </citation>
    <scope>NUCLEOTIDE SEQUENCE [LARGE SCALE GENOMIC DNA]</scope>
    <source>
        <strain evidence="3 4">Poly51</strain>
    </source>
</reference>
<dbReference type="InterPro" id="IPR052173">
    <property type="entry name" value="Beta-lactam_resp_regulator"/>
</dbReference>
<accession>A0A5C6FCS7</accession>
<protein>
    <submittedName>
        <fullName evidence="3">Regulatory protein BlaR1</fullName>
    </submittedName>
</protein>
<name>A0A5C6FCS7_9BACT</name>
<dbReference type="EMBL" id="SJPW01000002">
    <property type="protein sequence ID" value="TWU58522.1"/>
    <property type="molecule type" value="Genomic_DNA"/>
</dbReference>
<dbReference type="InterPro" id="IPR008756">
    <property type="entry name" value="Peptidase_M56"/>
</dbReference>
<keyword evidence="1" id="KW-0812">Transmembrane</keyword>
<gene>
    <name evidence="3" type="primary">blaR1_1</name>
    <name evidence="3" type="ORF">Poly51_13010</name>
</gene>
<evidence type="ECO:0000259" key="2">
    <source>
        <dbReference type="Pfam" id="PF05569"/>
    </source>
</evidence>
<sequence>MSVFLLCALQVTLVLAVALMLSRLLLQRAPALAAEMGVTGMLGSALLVLIVLADIPRPFTTSMILGSDGASVSRSQDINLGRVEATETMAQAQPAANFQWRAILDSLNRISHSDSTAAMNQMARTTLWYVGFCLSLAMFCRILIGTYAVAIAEKGSKRLCNRKIDSTIATWRDQLRITNPIEVRICPSVPSPCVTWLRRGTVLVPDDFMEWSWNDQRTTLAHEMQHILRHDALLRLCVDVLHIAACFHPLSYVLRKQIVLAQELATDHGAMALMDNQNNYQAGLASLALRIDSRATSTRPTFGVSVSTNDLIRRIKMLSSVSSPLPKWQKASAVFVMASALTSVALVSTADDALRIASLAKSSQTPAERSFQRPASRPWEVIGPSDSYLRMDLAELKVRDEVLQSLKEIEGAFVKEKDGFSRGLLADSVQVFQSDLHMATKRLAQPNDQGHEWQLTQTFEKFHIRFDQPIQWASIAKALDWEWLGSPESELTKRMRADVLNIGESKVLDLALGGTLPTPVNPELSRRLWKRIDGGTVGAVWRVDASFQTKGSAEADKSGLLKLLQSCQAVAVGLDFDARIRTANVRIVIAPNEGQRIEDVQSQVEAFRGFYKKAIADQADLEVTNRRLILEARVAVETLDDDGTEVIVITGRGESLMIYCDHAQNVFLVFGAGPSQLLQDHVFRCWDPNLVTA</sequence>
<keyword evidence="1" id="KW-0472">Membrane</keyword>
<evidence type="ECO:0000256" key="1">
    <source>
        <dbReference type="SAM" id="Phobius"/>
    </source>
</evidence>
<feature type="transmembrane region" description="Helical" evidence="1">
    <location>
        <begin position="36"/>
        <end position="55"/>
    </location>
</feature>
<dbReference type="AlphaFoldDB" id="A0A5C6FCS7"/>
<feature type="transmembrane region" description="Helical" evidence="1">
    <location>
        <begin position="127"/>
        <end position="150"/>
    </location>
</feature>
<keyword evidence="4" id="KW-1185">Reference proteome</keyword>
<organism evidence="3 4">
    <name type="scientific">Rubripirellula tenax</name>
    <dbReference type="NCBI Taxonomy" id="2528015"/>
    <lineage>
        <taxon>Bacteria</taxon>
        <taxon>Pseudomonadati</taxon>
        <taxon>Planctomycetota</taxon>
        <taxon>Planctomycetia</taxon>
        <taxon>Pirellulales</taxon>
        <taxon>Pirellulaceae</taxon>
        <taxon>Rubripirellula</taxon>
    </lineage>
</organism>
<dbReference type="Pfam" id="PF05569">
    <property type="entry name" value="Peptidase_M56"/>
    <property type="match status" value="1"/>
</dbReference>
<dbReference type="PANTHER" id="PTHR34978:SF3">
    <property type="entry name" value="SLR0241 PROTEIN"/>
    <property type="match status" value="1"/>
</dbReference>
<dbReference type="CDD" id="cd07341">
    <property type="entry name" value="M56_BlaR1_MecR1_like"/>
    <property type="match status" value="1"/>
</dbReference>
<keyword evidence="1" id="KW-1133">Transmembrane helix</keyword>
<feature type="domain" description="Peptidase M56" evidence="2">
    <location>
        <begin position="104"/>
        <end position="318"/>
    </location>
</feature>